<dbReference type="PANTHER" id="PTHR45782:SF4">
    <property type="entry name" value="MITOCHONDRIAL RIBOSOME-ASSOCIATED GTPASE 1"/>
    <property type="match status" value="1"/>
</dbReference>
<dbReference type="InterPro" id="IPR027417">
    <property type="entry name" value="P-loop_NTPase"/>
</dbReference>
<organism evidence="3 4">
    <name type="scientific">Rhinolophus ferrumequinum</name>
    <name type="common">Greater horseshoe bat</name>
    <dbReference type="NCBI Taxonomy" id="59479"/>
    <lineage>
        <taxon>Eukaryota</taxon>
        <taxon>Metazoa</taxon>
        <taxon>Chordata</taxon>
        <taxon>Craniata</taxon>
        <taxon>Vertebrata</taxon>
        <taxon>Euteleostomi</taxon>
        <taxon>Mammalia</taxon>
        <taxon>Eutheria</taxon>
        <taxon>Laurasiatheria</taxon>
        <taxon>Chiroptera</taxon>
        <taxon>Yinpterochiroptera</taxon>
        <taxon>Rhinolophoidea</taxon>
        <taxon>Rhinolophidae</taxon>
        <taxon>Rhinolophinae</taxon>
        <taxon>Rhinolophus</taxon>
    </lineage>
</organism>
<dbReference type="AlphaFoldDB" id="A0A7J7UX99"/>
<dbReference type="PANTHER" id="PTHR45782">
    <property type="entry name" value="MITOCHONDRIAL RIBOSOME-ASSOCIATED GTPASE 1"/>
    <property type="match status" value="1"/>
</dbReference>
<evidence type="ECO:0000313" key="3">
    <source>
        <dbReference type="EMBL" id="KAF6317493.1"/>
    </source>
</evidence>
<evidence type="ECO:0000256" key="1">
    <source>
        <dbReference type="ARBA" id="ARBA00022741"/>
    </source>
</evidence>
<protein>
    <recommendedName>
        <fullName evidence="5">Mitochondrial ribosome associated GTPase 1</fullName>
    </recommendedName>
</protein>
<proteinExistence type="predicted"/>
<dbReference type="GO" id="GO:0003924">
    <property type="term" value="F:GTPase activity"/>
    <property type="evidence" value="ECO:0007669"/>
    <property type="project" value="TreeGrafter"/>
</dbReference>
<name>A0A7J7UX99_RHIFE</name>
<gene>
    <name evidence="3" type="ORF">mRhiFer1_008541</name>
</gene>
<dbReference type="Proteomes" id="UP000585614">
    <property type="component" value="Unassembled WGS sequence"/>
</dbReference>
<reference evidence="3 4" key="1">
    <citation type="journal article" date="2020" name="Nature">
        <title>Six reference-quality genomes reveal evolution of bat adaptations.</title>
        <authorList>
            <person name="Jebb D."/>
            <person name="Huang Z."/>
            <person name="Pippel M."/>
            <person name="Hughes G.M."/>
            <person name="Lavrichenko K."/>
            <person name="Devanna P."/>
            <person name="Winkler S."/>
            <person name="Jermiin L.S."/>
            <person name="Skirmuntt E.C."/>
            <person name="Katzourakis A."/>
            <person name="Burkitt-Gray L."/>
            <person name="Ray D.A."/>
            <person name="Sullivan K.A.M."/>
            <person name="Roscito J.G."/>
            <person name="Kirilenko B.M."/>
            <person name="Davalos L.M."/>
            <person name="Corthals A.P."/>
            <person name="Power M.L."/>
            <person name="Jones G."/>
            <person name="Ransome R.D."/>
            <person name="Dechmann D.K.N."/>
            <person name="Locatelli A.G."/>
            <person name="Puechmaille S.J."/>
            <person name="Fedrigo O."/>
            <person name="Jarvis E.D."/>
            <person name="Hiller M."/>
            <person name="Vernes S.C."/>
            <person name="Myers E.W."/>
            <person name="Teeling E.C."/>
        </authorList>
    </citation>
    <scope>NUCLEOTIDE SEQUENCE [LARGE SCALE GENOMIC DNA]</scope>
    <source>
        <strain evidence="3">MRhiFer1</strain>
        <tissue evidence="3">Lung</tissue>
    </source>
</reference>
<sequence>MRLSPRALCRAARPAWRESFSLDGRDVARWFPGHMAKGLKKMQSSLKLVDCIVEVHDARIPLSGRNPLFQETLGIKPHLLVLNKMDLADLSQRQVKAAWRTPAALGALVQGRAAADAHGRARPDLLQHTLCVQCALLGHLVYGPGPQSMRLPWDVAAGPVRLPLRNARPRLISF</sequence>
<dbReference type="GO" id="GO:0005739">
    <property type="term" value="C:mitochondrion"/>
    <property type="evidence" value="ECO:0007669"/>
    <property type="project" value="TreeGrafter"/>
</dbReference>
<dbReference type="SUPFAM" id="SSF52540">
    <property type="entry name" value="P-loop containing nucleoside triphosphate hydrolases"/>
    <property type="match status" value="1"/>
</dbReference>
<evidence type="ECO:0000313" key="4">
    <source>
        <dbReference type="Proteomes" id="UP000585614"/>
    </source>
</evidence>
<evidence type="ECO:0008006" key="5">
    <source>
        <dbReference type="Google" id="ProtNLM"/>
    </source>
</evidence>
<accession>A0A7J7UX99</accession>
<dbReference type="EMBL" id="JACAGC010000015">
    <property type="protein sequence ID" value="KAF6317493.1"/>
    <property type="molecule type" value="Genomic_DNA"/>
</dbReference>
<keyword evidence="1" id="KW-0547">Nucleotide-binding</keyword>
<keyword evidence="2" id="KW-0342">GTP-binding</keyword>
<comment type="caution">
    <text evidence="3">The sequence shown here is derived from an EMBL/GenBank/DDBJ whole genome shotgun (WGS) entry which is preliminary data.</text>
</comment>
<evidence type="ECO:0000256" key="2">
    <source>
        <dbReference type="ARBA" id="ARBA00023134"/>
    </source>
</evidence>
<dbReference type="GO" id="GO:0005525">
    <property type="term" value="F:GTP binding"/>
    <property type="evidence" value="ECO:0007669"/>
    <property type="project" value="UniProtKB-KW"/>
</dbReference>
<dbReference type="GO" id="GO:0032543">
    <property type="term" value="P:mitochondrial translation"/>
    <property type="evidence" value="ECO:0007669"/>
    <property type="project" value="TreeGrafter"/>
</dbReference>
<dbReference type="Gene3D" id="3.40.50.300">
    <property type="entry name" value="P-loop containing nucleotide triphosphate hydrolases"/>
    <property type="match status" value="1"/>
</dbReference>